<dbReference type="Proteomes" id="UP000036987">
    <property type="component" value="Unassembled WGS sequence"/>
</dbReference>
<feature type="compositionally biased region" description="Polar residues" evidence="2">
    <location>
        <begin position="274"/>
        <end position="290"/>
    </location>
</feature>
<evidence type="ECO:0000313" key="5">
    <source>
        <dbReference type="Proteomes" id="UP000036987"/>
    </source>
</evidence>
<dbReference type="SMART" id="SM00360">
    <property type="entry name" value="RRM"/>
    <property type="match status" value="1"/>
</dbReference>
<evidence type="ECO:0000256" key="1">
    <source>
        <dbReference type="PROSITE-ProRule" id="PRU00176"/>
    </source>
</evidence>
<gene>
    <name evidence="4" type="ORF">ZOSMA_270G00020</name>
</gene>
<dbReference type="InterPro" id="IPR035979">
    <property type="entry name" value="RBD_domain_sf"/>
</dbReference>
<dbReference type="Pfam" id="PF00076">
    <property type="entry name" value="RRM_1"/>
    <property type="match status" value="1"/>
</dbReference>
<dbReference type="InterPro" id="IPR000504">
    <property type="entry name" value="RRM_dom"/>
</dbReference>
<dbReference type="OrthoDB" id="7763451at2759"/>
<dbReference type="AlphaFoldDB" id="A0A0K9PE54"/>
<dbReference type="OMA" id="HLEMQSE"/>
<dbReference type="SUPFAM" id="SSF54928">
    <property type="entry name" value="RNA-binding domain, RBD"/>
    <property type="match status" value="1"/>
</dbReference>
<evidence type="ECO:0000259" key="3">
    <source>
        <dbReference type="PROSITE" id="PS50102"/>
    </source>
</evidence>
<organism evidence="4 5">
    <name type="scientific">Zostera marina</name>
    <name type="common">Eelgrass</name>
    <dbReference type="NCBI Taxonomy" id="29655"/>
    <lineage>
        <taxon>Eukaryota</taxon>
        <taxon>Viridiplantae</taxon>
        <taxon>Streptophyta</taxon>
        <taxon>Embryophyta</taxon>
        <taxon>Tracheophyta</taxon>
        <taxon>Spermatophyta</taxon>
        <taxon>Magnoliopsida</taxon>
        <taxon>Liliopsida</taxon>
        <taxon>Zosteraceae</taxon>
        <taxon>Zostera</taxon>
    </lineage>
</organism>
<dbReference type="PANTHER" id="PTHR32343">
    <property type="entry name" value="SERINE/ARGININE-RICH SPLICING FACTOR"/>
    <property type="match status" value="1"/>
</dbReference>
<feature type="region of interest" description="Disordered" evidence="2">
    <location>
        <begin position="249"/>
        <end position="290"/>
    </location>
</feature>
<evidence type="ECO:0000256" key="2">
    <source>
        <dbReference type="SAM" id="MobiDB-lite"/>
    </source>
</evidence>
<evidence type="ECO:0000313" key="4">
    <source>
        <dbReference type="EMBL" id="KMZ67231.1"/>
    </source>
</evidence>
<dbReference type="GO" id="GO:0003723">
    <property type="term" value="F:RNA binding"/>
    <property type="evidence" value="ECO:0007669"/>
    <property type="project" value="UniProtKB-UniRule"/>
</dbReference>
<dbReference type="PROSITE" id="PS50102">
    <property type="entry name" value="RRM"/>
    <property type="match status" value="1"/>
</dbReference>
<accession>A0A0K9PE54</accession>
<dbReference type="PANTHER" id="PTHR32343:SF10">
    <property type="entry name" value="RNA-BINDING REGION RNP-1 DOMAIN-CONTAINING PROTEIN"/>
    <property type="match status" value="1"/>
</dbReference>
<sequence length="290" mass="30890">MSMASVKVSNVSLGATEQDLKEFFSFSGDIECVEVTSGDALSQIAYVTFKESQGAETAILLSGATVVDLSVIITLAEEGYQPPLLMTVPDFSPHALKNNEGKSTEGAESAVRKAEDVITTMLAKGFVLGKDVLNKAKLFDEKHQLTSTASAKVASFDQKIGLSEKVSIGTAVVNTKVKEMDEKFHVSDKTKSTIAVAEQKVNGAGFAMVNNRYVTSGISLVAGIFRKVSQAAQSIGFKAKEKIAGVPEEKNSVLDDVSSQAPHMTEDDPKVETLSEQQGAKSLTGQDMRT</sequence>
<protein>
    <submittedName>
        <fullName evidence="4">RNA recognition motif-containing protein</fullName>
    </submittedName>
</protein>
<dbReference type="EMBL" id="LFYR01000916">
    <property type="protein sequence ID" value="KMZ67231.1"/>
    <property type="molecule type" value="Genomic_DNA"/>
</dbReference>
<feature type="domain" description="RRM" evidence="3">
    <location>
        <begin position="4"/>
        <end position="78"/>
    </location>
</feature>
<keyword evidence="1" id="KW-0694">RNA-binding</keyword>
<proteinExistence type="predicted"/>
<reference evidence="5" key="1">
    <citation type="journal article" date="2016" name="Nature">
        <title>The genome of the seagrass Zostera marina reveals angiosperm adaptation to the sea.</title>
        <authorList>
            <person name="Olsen J.L."/>
            <person name="Rouze P."/>
            <person name="Verhelst B."/>
            <person name="Lin Y.-C."/>
            <person name="Bayer T."/>
            <person name="Collen J."/>
            <person name="Dattolo E."/>
            <person name="De Paoli E."/>
            <person name="Dittami S."/>
            <person name="Maumus F."/>
            <person name="Michel G."/>
            <person name="Kersting A."/>
            <person name="Lauritano C."/>
            <person name="Lohaus R."/>
            <person name="Toepel M."/>
            <person name="Tonon T."/>
            <person name="Vanneste K."/>
            <person name="Amirebrahimi M."/>
            <person name="Brakel J."/>
            <person name="Bostroem C."/>
            <person name="Chovatia M."/>
            <person name="Grimwood J."/>
            <person name="Jenkins J.W."/>
            <person name="Jueterbock A."/>
            <person name="Mraz A."/>
            <person name="Stam W.T."/>
            <person name="Tice H."/>
            <person name="Bornberg-Bauer E."/>
            <person name="Green P.J."/>
            <person name="Pearson G.A."/>
            <person name="Procaccini G."/>
            <person name="Duarte C.M."/>
            <person name="Schmutz J."/>
            <person name="Reusch T.B.H."/>
            <person name="Van de Peer Y."/>
        </authorList>
    </citation>
    <scope>NUCLEOTIDE SEQUENCE [LARGE SCALE GENOMIC DNA]</scope>
    <source>
        <strain evidence="5">cv. Finnish</strain>
    </source>
</reference>
<dbReference type="Gene3D" id="3.30.70.330">
    <property type="match status" value="1"/>
</dbReference>
<feature type="compositionally biased region" description="Basic and acidic residues" evidence="2">
    <location>
        <begin position="264"/>
        <end position="273"/>
    </location>
</feature>
<keyword evidence="5" id="KW-1185">Reference proteome</keyword>
<dbReference type="InterPro" id="IPR012677">
    <property type="entry name" value="Nucleotide-bd_a/b_plait_sf"/>
</dbReference>
<name>A0A0K9PE54_ZOSMR</name>
<comment type="caution">
    <text evidence="4">The sequence shown here is derived from an EMBL/GenBank/DDBJ whole genome shotgun (WGS) entry which is preliminary data.</text>
</comment>
<dbReference type="STRING" id="29655.A0A0K9PE54"/>